<gene>
    <name evidence="2" type="ORF">HOP52_00295</name>
</gene>
<dbReference type="PANTHER" id="PTHR43155">
    <property type="entry name" value="CYCLIC DI-GMP PHOSPHODIESTERASE PA4108-RELATED"/>
    <property type="match status" value="1"/>
</dbReference>
<dbReference type="InterPro" id="IPR003607">
    <property type="entry name" value="HD/PDEase_dom"/>
</dbReference>
<dbReference type="SUPFAM" id="SSF109604">
    <property type="entry name" value="HD-domain/PDEase-like"/>
    <property type="match status" value="1"/>
</dbReference>
<comment type="caution">
    <text evidence="2">The sequence shown here is derived from an EMBL/GenBank/DDBJ whole genome shotgun (WGS) entry which is preliminary data.</text>
</comment>
<dbReference type="Gene3D" id="2.40.10.220">
    <property type="entry name" value="predicted glycosyltransferase like domains"/>
    <property type="match status" value="1"/>
</dbReference>
<sequence length="562" mass="61842">MAQAQDDFIRVSSPAEIESLLDLMIEPGGASLLLDKPDATPLPVLLMEQVAGETLVMDITAVREIAGELKRGLAFQLLGQVQGKMVRTPPIKALETQAADSRVTCYCEYPLYLEEMQRREAFRARLRMGMEVGAIVRADDEATVQGDLKDLSQEGCQLELPASAAGLLSGAPLPLDVELCFPNGTRFAIKASPRHQAVNTERQTMRVGFRFEGCTADQERKLWFFVREIEREASRHVNEGSTGRLPSMLFQGQAQATSTPSVGRRNMLAYPTPMARRLSRVAGYLDAQLLELQEEGDIDPVQLSRHADFLLMLADEDIEALLFATRCLQREPLLVRHGLSVAVHLLALAGGSSVPRDVRKAVAACAMVHDLGKGGLPPALLSAASLSAAEYDQLKGHVLAVLERLERCQWLSASVARSVVGGINERLDGSGYPAGLASEQLHELSRMSAVVDVIDAMRRDRPDRPAWRIDAVYRYLLKEPGRFDPRWVKRYIQRFGLRPVGSLVRFSGGAMAWIQRLDQQGRPFQVQLTEVVEPPGEGLGEVIRGDVVARLGEPVEELPVST</sequence>
<dbReference type="Pfam" id="PF07238">
    <property type="entry name" value="PilZ"/>
    <property type="match status" value="1"/>
</dbReference>
<dbReference type="Gene3D" id="1.10.3210.10">
    <property type="entry name" value="Hypothetical protein af1432"/>
    <property type="match status" value="1"/>
</dbReference>
<proteinExistence type="predicted"/>
<evidence type="ECO:0000313" key="3">
    <source>
        <dbReference type="Proteomes" id="UP000814385"/>
    </source>
</evidence>
<dbReference type="PROSITE" id="PS51832">
    <property type="entry name" value="HD_GYP"/>
    <property type="match status" value="1"/>
</dbReference>
<dbReference type="InterPro" id="IPR009875">
    <property type="entry name" value="PilZ_domain"/>
</dbReference>
<dbReference type="PANTHER" id="PTHR43155:SF2">
    <property type="entry name" value="CYCLIC DI-GMP PHOSPHODIESTERASE PA4108"/>
    <property type="match status" value="1"/>
</dbReference>
<dbReference type="InterPro" id="IPR037522">
    <property type="entry name" value="HD_GYP_dom"/>
</dbReference>
<dbReference type="EMBL" id="JABFUC010000001">
    <property type="protein sequence ID" value="MCG6656221.1"/>
    <property type="molecule type" value="Genomic_DNA"/>
</dbReference>
<feature type="domain" description="HD-GYP" evidence="1">
    <location>
        <begin position="310"/>
        <end position="508"/>
    </location>
</feature>
<organism evidence="2 3">
    <name type="scientific">Billgrantia campisalis</name>
    <dbReference type="NCBI Taxonomy" id="74661"/>
    <lineage>
        <taxon>Bacteria</taxon>
        <taxon>Pseudomonadati</taxon>
        <taxon>Pseudomonadota</taxon>
        <taxon>Gammaproteobacteria</taxon>
        <taxon>Oceanospirillales</taxon>
        <taxon>Halomonadaceae</taxon>
        <taxon>Billgrantia</taxon>
    </lineage>
</organism>
<dbReference type="CDD" id="cd00077">
    <property type="entry name" value="HDc"/>
    <property type="match status" value="1"/>
</dbReference>
<evidence type="ECO:0000313" key="2">
    <source>
        <dbReference type="EMBL" id="MCG6656221.1"/>
    </source>
</evidence>
<dbReference type="RefSeq" id="WP_238974787.1">
    <property type="nucleotide sequence ID" value="NZ_JABFUC010000001.1"/>
</dbReference>
<keyword evidence="3" id="KW-1185">Reference proteome</keyword>
<evidence type="ECO:0000259" key="1">
    <source>
        <dbReference type="PROSITE" id="PS51832"/>
    </source>
</evidence>
<dbReference type="Proteomes" id="UP000814385">
    <property type="component" value="Unassembled WGS sequence"/>
</dbReference>
<accession>A0ABS9P358</accession>
<dbReference type="Pfam" id="PF13487">
    <property type="entry name" value="HD_5"/>
    <property type="match status" value="1"/>
</dbReference>
<dbReference type="SMART" id="SM00471">
    <property type="entry name" value="HDc"/>
    <property type="match status" value="1"/>
</dbReference>
<reference evidence="2 3" key="1">
    <citation type="submission" date="2020-05" db="EMBL/GenBank/DDBJ databases">
        <title>Comparative genomic analysis of denitrifying bacteria from Halomonas genus.</title>
        <authorList>
            <person name="Wang L."/>
            <person name="Shao Z."/>
        </authorList>
    </citation>
    <scope>NUCLEOTIDE SEQUENCE [LARGE SCALE GENOMIC DNA]</scope>
    <source>
        <strain evidence="2 3">A4</strain>
    </source>
</reference>
<protein>
    <submittedName>
        <fullName evidence="2">Phosphohydrolase</fullName>
    </submittedName>
</protein>
<name>A0ABS9P358_9GAMM</name>